<dbReference type="OrthoDB" id="5913609at2759"/>
<protein>
    <submittedName>
        <fullName evidence="11">Uncharacterized protein</fullName>
    </submittedName>
</protein>
<organism evidence="11 12">
    <name type="scientific">Paragonimus westermani</name>
    <dbReference type="NCBI Taxonomy" id="34504"/>
    <lineage>
        <taxon>Eukaryota</taxon>
        <taxon>Metazoa</taxon>
        <taxon>Spiralia</taxon>
        <taxon>Lophotrochozoa</taxon>
        <taxon>Platyhelminthes</taxon>
        <taxon>Trematoda</taxon>
        <taxon>Digenea</taxon>
        <taxon>Plagiorchiida</taxon>
        <taxon>Troglotremata</taxon>
        <taxon>Troglotrematidae</taxon>
        <taxon>Paragonimus</taxon>
    </lineage>
</organism>
<evidence type="ECO:0000256" key="4">
    <source>
        <dbReference type="ARBA" id="ARBA00022729"/>
    </source>
</evidence>
<dbReference type="GO" id="GO:0009966">
    <property type="term" value="P:regulation of signal transduction"/>
    <property type="evidence" value="ECO:0007669"/>
    <property type="project" value="InterPro"/>
</dbReference>
<dbReference type="InterPro" id="IPR016574">
    <property type="entry name" value="Nicalin"/>
</dbReference>
<feature type="transmembrane region" description="Helical" evidence="10">
    <location>
        <begin position="16"/>
        <end position="36"/>
    </location>
</feature>
<keyword evidence="7 10" id="KW-0472">Membrane</keyword>
<feature type="transmembrane region" description="Helical" evidence="10">
    <location>
        <begin position="325"/>
        <end position="345"/>
    </location>
</feature>
<sequence>YNYILLTPFLNNVDLIFYYTIAFLDSVAYVICLEGLGSSQFANAIFAHLSRPPKHGSFSHQFLRNVNLSSVLHWGNVSSTVITPSHPSYVYPVHKKINLNEDFLSWEHERFSTYRLPGVTLSSWPSYRIANQMRHRSFDGGPVYRTLACSGIQATRTCFRGTVCPSVLARNTRIVAEALFRTVFEIEDVQAVLDTSFVRKQWITDDSVTAVLDLVVRHPRSSQLLLDSDEYPDTIAWKSPPVSPHLREPRSRLLQSLEYLMKSLLHHVHVVRHPFSPQSTGKQVKSASKFRPPATEDDGSVTFGGPGNTHSSRSPAVAYALKSSAFDLFVALAIGFYLAVLYFILELPLVENTLKNVTR</sequence>
<name>A0A8T0DD98_9TREM</name>
<evidence type="ECO:0000256" key="1">
    <source>
        <dbReference type="ARBA" id="ARBA00004389"/>
    </source>
</evidence>
<evidence type="ECO:0000256" key="6">
    <source>
        <dbReference type="ARBA" id="ARBA00022989"/>
    </source>
</evidence>
<evidence type="ECO:0000313" key="12">
    <source>
        <dbReference type="Proteomes" id="UP000699462"/>
    </source>
</evidence>
<accession>A0A8T0DD98</accession>
<evidence type="ECO:0000313" key="11">
    <source>
        <dbReference type="EMBL" id="KAF8564731.1"/>
    </source>
</evidence>
<comment type="caution">
    <text evidence="11">The sequence shown here is derived from an EMBL/GenBank/DDBJ whole genome shotgun (WGS) entry which is preliminary data.</text>
</comment>
<keyword evidence="3 10" id="KW-0812">Transmembrane</keyword>
<feature type="region of interest" description="Disordered" evidence="9">
    <location>
        <begin position="276"/>
        <end position="309"/>
    </location>
</feature>
<evidence type="ECO:0000256" key="2">
    <source>
        <dbReference type="ARBA" id="ARBA00007717"/>
    </source>
</evidence>
<keyword evidence="8" id="KW-0325">Glycoprotein</keyword>
<comment type="subcellular location">
    <subcellularLocation>
        <location evidence="1">Endoplasmic reticulum membrane</location>
        <topology evidence="1">Single-pass membrane protein</topology>
    </subcellularLocation>
</comment>
<comment type="similarity">
    <text evidence="2">Belongs to the nicastrin family.</text>
</comment>
<keyword evidence="6 10" id="KW-1133">Transmembrane helix</keyword>
<evidence type="ECO:0000256" key="8">
    <source>
        <dbReference type="ARBA" id="ARBA00023180"/>
    </source>
</evidence>
<evidence type="ECO:0000256" key="5">
    <source>
        <dbReference type="ARBA" id="ARBA00022824"/>
    </source>
</evidence>
<keyword evidence="12" id="KW-1185">Reference proteome</keyword>
<proteinExistence type="inferred from homology"/>
<evidence type="ECO:0000256" key="9">
    <source>
        <dbReference type="SAM" id="MobiDB-lite"/>
    </source>
</evidence>
<dbReference type="Proteomes" id="UP000699462">
    <property type="component" value="Unassembled WGS sequence"/>
</dbReference>
<dbReference type="EMBL" id="JTDF01007987">
    <property type="protein sequence ID" value="KAF8564731.1"/>
    <property type="molecule type" value="Genomic_DNA"/>
</dbReference>
<evidence type="ECO:0000256" key="3">
    <source>
        <dbReference type="ARBA" id="ARBA00022692"/>
    </source>
</evidence>
<dbReference type="GO" id="GO:0005789">
    <property type="term" value="C:endoplasmic reticulum membrane"/>
    <property type="evidence" value="ECO:0007669"/>
    <property type="project" value="UniProtKB-SubCell"/>
</dbReference>
<keyword evidence="4" id="KW-0732">Signal</keyword>
<dbReference type="PANTHER" id="PTHR31826">
    <property type="entry name" value="NICALIN"/>
    <property type="match status" value="1"/>
</dbReference>
<feature type="non-terminal residue" evidence="11">
    <location>
        <position position="359"/>
    </location>
</feature>
<gene>
    <name evidence="11" type="ORF">P879_10482</name>
</gene>
<reference evidence="11 12" key="1">
    <citation type="submission" date="2019-07" db="EMBL/GenBank/DDBJ databases">
        <title>Annotation for the trematode Paragonimus westermani.</title>
        <authorList>
            <person name="Choi Y.-J."/>
        </authorList>
    </citation>
    <scope>NUCLEOTIDE SEQUENCE [LARGE SCALE GENOMIC DNA]</scope>
    <source>
        <strain evidence="11">180907_Pwestermani</strain>
    </source>
</reference>
<dbReference type="AlphaFoldDB" id="A0A8T0DD98"/>
<feature type="compositionally biased region" description="Polar residues" evidence="9">
    <location>
        <begin position="276"/>
        <end position="286"/>
    </location>
</feature>
<evidence type="ECO:0000256" key="10">
    <source>
        <dbReference type="SAM" id="Phobius"/>
    </source>
</evidence>
<keyword evidence="5" id="KW-0256">Endoplasmic reticulum</keyword>
<evidence type="ECO:0000256" key="7">
    <source>
        <dbReference type="ARBA" id="ARBA00023136"/>
    </source>
</evidence>